<keyword evidence="2" id="KW-1185">Reference proteome</keyword>
<accession>A0A225W9R5</accession>
<evidence type="ECO:0000313" key="2">
    <source>
        <dbReference type="Proteomes" id="UP000198211"/>
    </source>
</evidence>
<gene>
    <name evidence="1" type="ORF">PHMEG_00012704</name>
</gene>
<evidence type="ECO:0000313" key="1">
    <source>
        <dbReference type="EMBL" id="OWZ13899.1"/>
    </source>
</evidence>
<dbReference type="AlphaFoldDB" id="A0A225W9R5"/>
<dbReference type="EMBL" id="NBNE01001469">
    <property type="protein sequence ID" value="OWZ13899.1"/>
    <property type="molecule type" value="Genomic_DNA"/>
</dbReference>
<dbReference type="Proteomes" id="UP000198211">
    <property type="component" value="Unassembled WGS sequence"/>
</dbReference>
<organism evidence="1 2">
    <name type="scientific">Phytophthora megakarya</name>
    <dbReference type="NCBI Taxonomy" id="4795"/>
    <lineage>
        <taxon>Eukaryota</taxon>
        <taxon>Sar</taxon>
        <taxon>Stramenopiles</taxon>
        <taxon>Oomycota</taxon>
        <taxon>Peronosporomycetes</taxon>
        <taxon>Peronosporales</taxon>
        <taxon>Peronosporaceae</taxon>
        <taxon>Phytophthora</taxon>
    </lineage>
</organism>
<protein>
    <submittedName>
        <fullName evidence="1">Uncharacterized protein</fullName>
    </submittedName>
</protein>
<sequence length="187" mass="21968">MAERYNNDELIACTKVIINSQVKLPKHHTKGDYKAWYSEGPERNDEQEGLRKAKYKEWYEARKNKTFSALVLSLSMDLRTAFKRDEIRDNMNAAWMLYERITQHFKAGDGITPDYLLQELVTRKLQPNEAVKINGDDIARKDLAREHGDWINNYDRTSLSLVEALQRLRAAEYQRTQFRVQTLQTAL</sequence>
<comment type="caution">
    <text evidence="1">The sequence shown here is derived from an EMBL/GenBank/DDBJ whole genome shotgun (WGS) entry which is preliminary data.</text>
</comment>
<dbReference type="OrthoDB" id="1716327at2759"/>
<reference evidence="2" key="1">
    <citation type="submission" date="2017-03" db="EMBL/GenBank/DDBJ databases">
        <title>Phytopthora megakarya and P. palmivora, two closely related causual agents of cacao black pod achieved similar genome size and gene model numbers by different mechanisms.</title>
        <authorList>
            <person name="Ali S."/>
            <person name="Shao J."/>
            <person name="Larry D.J."/>
            <person name="Kronmiller B."/>
            <person name="Shen D."/>
            <person name="Strem M.D."/>
            <person name="Melnick R.L."/>
            <person name="Guiltinan M.J."/>
            <person name="Tyler B.M."/>
            <person name="Meinhardt L.W."/>
            <person name="Bailey B.A."/>
        </authorList>
    </citation>
    <scope>NUCLEOTIDE SEQUENCE [LARGE SCALE GENOMIC DNA]</scope>
    <source>
        <strain evidence="2">zdho120</strain>
    </source>
</reference>
<name>A0A225W9R5_9STRA</name>
<proteinExistence type="predicted"/>